<dbReference type="InterPro" id="IPR027417">
    <property type="entry name" value="P-loop_NTPase"/>
</dbReference>
<dbReference type="NCBIfam" id="NF008453">
    <property type="entry name" value="PRK11308.1"/>
    <property type="match status" value="1"/>
</dbReference>
<dbReference type="PANTHER" id="PTHR43776:SF7">
    <property type="entry name" value="D,D-DIPEPTIDE TRANSPORT ATP-BINDING PROTEIN DDPF-RELATED"/>
    <property type="match status" value="1"/>
</dbReference>
<keyword evidence="4 6" id="KW-0067">ATP-binding</keyword>
<dbReference type="InterPro" id="IPR003593">
    <property type="entry name" value="AAA+_ATPase"/>
</dbReference>
<dbReference type="SUPFAM" id="SSF52540">
    <property type="entry name" value="P-loop containing nucleoside triphosphate hydrolases"/>
    <property type="match status" value="1"/>
</dbReference>
<comment type="similarity">
    <text evidence="1">Belongs to the ABC transporter superfamily.</text>
</comment>
<organism evidence="6 7">
    <name type="scientific">Pseudodesulfovibrio sediminis</name>
    <dbReference type="NCBI Taxonomy" id="2810563"/>
    <lineage>
        <taxon>Bacteria</taxon>
        <taxon>Pseudomonadati</taxon>
        <taxon>Thermodesulfobacteriota</taxon>
        <taxon>Desulfovibrionia</taxon>
        <taxon>Desulfovibrionales</taxon>
        <taxon>Desulfovibrionaceae</taxon>
    </lineage>
</organism>
<dbReference type="CDD" id="cd03257">
    <property type="entry name" value="ABC_NikE_OppD_transporters"/>
    <property type="match status" value="1"/>
</dbReference>
<dbReference type="InterPro" id="IPR017871">
    <property type="entry name" value="ABC_transporter-like_CS"/>
</dbReference>
<dbReference type="Pfam" id="PF00005">
    <property type="entry name" value="ABC_tran"/>
    <property type="match status" value="1"/>
</dbReference>
<dbReference type="SMART" id="SM00382">
    <property type="entry name" value="AAA"/>
    <property type="match status" value="1"/>
</dbReference>
<keyword evidence="2" id="KW-0813">Transport</keyword>
<accession>A0ABN6ELW5</accession>
<dbReference type="InterPro" id="IPR003439">
    <property type="entry name" value="ABC_transporter-like_ATP-bd"/>
</dbReference>
<dbReference type="Proteomes" id="UP001053296">
    <property type="component" value="Chromosome"/>
</dbReference>
<dbReference type="PROSITE" id="PS50893">
    <property type="entry name" value="ABC_TRANSPORTER_2"/>
    <property type="match status" value="1"/>
</dbReference>
<evidence type="ECO:0000313" key="6">
    <source>
        <dbReference type="EMBL" id="BCS87030.1"/>
    </source>
</evidence>
<dbReference type="InterPro" id="IPR013563">
    <property type="entry name" value="Oligopep_ABC_C"/>
</dbReference>
<evidence type="ECO:0000256" key="3">
    <source>
        <dbReference type="ARBA" id="ARBA00022741"/>
    </source>
</evidence>
<dbReference type="PANTHER" id="PTHR43776">
    <property type="entry name" value="TRANSPORT ATP-BINDING PROTEIN"/>
    <property type="match status" value="1"/>
</dbReference>
<dbReference type="InterPro" id="IPR050319">
    <property type="entry name" value="ABC_transp_ATP-bind"/>
</dbReference>
<evidence type="ECO:0000259" key="5">
    <source>
        <dbReference type="PROSITE" id="PS50893"/>
    </source>
</evidence>
<evidence type="ECO:0000313" key="7">
    <source>
        <dbReference type="Proteomes" id="UP001053296"/>
    </source>
</evidence>
<evidence type="ECO:0000256" key="4">
    <source>
        <dbReference type="ARBA" id="ARBA00022840"/>
    </source>
</evidence>
<proteinExistence type="inferred from homology"/>
<sequence>MPPLLELINVTKHFKVTSGLLGLQSGTVRAVDGVSLQVEQGETLGLVGESGCGKSTLAKCIMGLEKVTGGEVIFDNKTLAGWDQKKLRRSMQMIFQDPYSSLNPRQKIGSIIREGLDIHNIGSKEERREKVNYLLQLVGLRSEHGNRYPHEFSGGQRQRVAVARTLALDPKLIVCDEPVSALDVSVQAQVLGMLKDLQTQLRLTYVFISHDLSVVSHISNKVAVMYLGRIMEIGPSKVLFKDPKHPYTQALMSALLLPDPTRQPERIALTGDLPSPMNPPTGCPFHPRCPQAFEKCRNGRPELMALDTGVQVACWLHTPSEL</sequence>
<dbReference type="Gene3D" id="3.40.50.300">
    <property type="entry name" value="P-loop containing nucleotide triphosphate hydrolases"/>
    <property type="match status" value="1"/>
</dbReference>
<evidence type="ECO:0000256" key="1">
    <source>
        <dbReference type="ARBA" id="ARBA00005417"/>
    </source>
</evidence>
<reference evidence="6" key="1">
    <citation type="journal article" date="2022" name="Arch. Microbiol.">
        <title>Pseudodesulfovibrio sediminis sp. nov., a mesophilic and neutrophilic sulfate-reducing bacterium isolated from sediment of a brackish lake.</title>
        <authorList>
            <person name="Takahashi A."/>
            <person name="Kojima H."/>
            <person name="Watanabe M."/>
            <person name="Fukui M."/>
        </authorList>
    </citation>
    <scope>NUCLEOTIDE SEQUENCE</scope>
    <source>
        <strain evidence="6">SF6</strain>
    </source>
</reference>
<dbReference type="EMBL" id="AP024485">
    <property type="protein sequence ID" value="BCS87030.1"/>
    <property type="molecule type" value="Genomic_DNA"/>
</dbReference>
<evidence type="ECO:0000256" key="2">
    <source>
        <dbReference type="ARBA" id="ARBA00022448"/>
    </source>
</evidence>
<keyword evidence="3" id="KW-0547">Nucleotide-binding</keyword>
<feature type="domain" description="ABC transporter" evidence="5">
    <location>
        <begin position="5"/>
        <end position="252"/>
    </location>
</feature>
<dbReference type="GO" id="GO:0005524">
    <property type="term" value="F:ATP binding"/>
    <property type="evidence" value="ECO:0007669"/>
    <property type="project" value="UniProtKB-KW"/>
</dbReference>
<dbReference type="RefSeq" id="WP_229592844.1">
    <property type="nucleotide sequence ID" value="NZ_AP024485.1"/>
</dbReference>
<protein>
    <submittedName>
        <fullName evidence="6">Peptide ABC transporter ATP-binding protein</fullName>
    </submittedName>
</protein>
<dbReference type="Pfam" id="PF08352">
    <property type="entry name" value="oligo_HPY"/>
    <property type="match status" value="1"/>
</dbReference>
<dbReference type="PROSITE" id="PS00211">
    <property type="entry name" value="ABC_TRANSPORTER_1"/>
    <property type="match status" value="1"/>
</dbReference>
<dbReference type="NCBIfam" id="TIGR01727">
    <property type="entry name" value="oligo_HPY"/>
    <property type="match status" value="1"/>
</dbReference>
<keyword evidence="7" id="KW-1185">Reference proteome</keyword>
<name>A0ABN6ELW5_9BACT</name>
<gene>
    <name evidence="6" type="ORF">PSDVSF_02720</name>
</gene>